<dbReference type="AlphaFoldDB" id="A0A9X9Q382"/>
<dbReference type="EMBL" id="CYRY02026455">
    <property type="protein sequence ID" value="VCW98712.1"/>
    <property type="molecule type" value="Genomic_DNA"/>
</dbReference>
<proteinExistence type="predicted"/>
<evidence type="ECO:0000313" key="2">
    <source>
        <dbReference type="Proteomes" id="UP000269945"/>
    </source>
</evidence>
<gene>
    <name evidence="1" type="ORF">BN2614_LOCUS6</name>
</gene>
<comment type="caution">
    <text evidence="1">The sequence shown here is derived from an EMBL/GenBank/DDBJ whole genome shotgun (WGS) entry which is preliminary data.</text>
</comment>
<protein>
    <submittedName>
        <fullName evidence="1">Uncharacterized protein</fullName>
    </submittedName>
</protein>
<evidence type="ECO:0000313" key="1">
    <source>
        <dbReference type="EMBL" id="VCW98712.1"/>
    </source>
</evidence>
<reference evidence="1 2" key="1">
    <citation type="submission" date="2018-10" db="EMBL/GenBank/DDBJ databases">
        <authorList>
            <person name="Ekblom R."/>
            <person name="Jareborg N."/>
        </authorList>
    </citation>
    <scope>NUCLEOTIDE SEQUENCE [LARGE SCALE GENOMIC DNA]</scope>
    <source>
        <tissue evidence="1">Muscle</tissue>
    </source>
</reference>
<sequence length="56" mass="5754">MNHGLSRPGGGTGPECKTKGKNGILSSASLLHFFTCSWTSSNSELSNSMKIGTAPA</sequence>
<accession>A0A9X9Q382</accession>
<name>A0A9X9Q382_GULGU</name>
<keyword evidence="2" id="KW-1185">Reference proteome</keyword>
<organism evidence="1 2">
    <name type="scientific">Gulo gulo</name>
    <name type="common">Wolverine</name>
    <name type="synonym">Gluton</name>
    <dbReference type="NCBI Taxonomy" id="48420"/>
    <lineage>
        <taxon>Eukaryota</taxon>
        <taxon>Metazoa</taxon>
        <taxon>Chordata</taxon>
        <taxon>Craniata</taxon>
        <taxon>Vertebrata</taxon>
        <taxon>Euteleostomi</taxon>
        <taxon>Mammalia</taxon>
        <taxon>Eutheria</taxon>
        <taxon>Laurasiatheria</taxon>
        <taxon>Carnivora</taxon>
        <taxon>Caniformia</taxon>
        <taxon>Musteloidea</taxon>
        <taxon>Mustelidae</taxon>
        <taxon>Guloninae</taxon>
        <taxon>Gulo</taxon>
    </lineage>
</organism>
<dbReference type="Proteomes" id="UP000269945">
    <property type="component" value="Unassembled WGS sequence"/>
</dbReference>